<reference evidence="2 3" key="1">
    <citation type="submission" date="2017-03" db="EMBL/GenBank/DDBJ databases">
        <authorList>
            <person name="Afonso C.L."/>
            <person name="Miller P.J."/>
            <person name="Scott M.A."/>
            <person name="Spackman E."/>
            <person name="Goraichik I."/>
            <person name="Dimitrov K.M."/>
            <person name="Suarez D.L."/>
            <person name="Swayne D.E."/>
        </authorList>
    </citation>
    <scope>NUCLEOTIDE SEQUENCE [LARGE SCALE GENOMIC DNA]</scope>
    <source>
        <strain evidence="2 3">CECT 8110</strain>
    </source>
</reference>
<evidence type="ECO:0000313" key="3">
    <source>
        <dbReference type="Proteomes" id="UP000193207"/>
    </source>
</evidence>
<dbReference type="Proteomes" id="UP000193207">
    <property type="component" value="Unassembled WGS sequence"/>
</dbReference>
<organism evidence="2 3">
    <name type="scientific">Roseovarius halotolerans</name>
    <dbReference type="NCBI Taxonomy" id="505353"/>
    <lineage>
        <taxon>Bacteria</taxon>
        <taxon>Pseudomonadati</taxon>
        <taxon>Pseudomonadota</taxon>
        <taxon>Alphaproteobacteria</taxon>
        <taxon>Rhodobacterales</taxon>
        <taxon>Roseobacteraceae</taxon>
        <taxon>Roseovarius</taxon>
    </lineage>
</organism>
<feature type="transmembrane region" description="Helical" evidence="1">
    <location>
        <begin position="25"/>
        <end position="46"/>
    </location>
</feature>
<dbReference type="AlphaFoldDB" id="A0A1X6Z4A0"/>
<evidence type="ECO:0000313" key="2">
    <source>
        <dbReference type="EMBL" id="SLN38333.1"/>
    </source>
</evidence>
<sequence length="74" mass="7489">MLAFILIAAATGMLASIAALLAGSSVWAALALYVGAGMGALLLVLLRAFICDVLQEFGLTGKNAGTKPKTNHSV</sequence>
<dbReference type="EMBL" id="FWFU01000002">
    <property type="protein sequence ID" value="SLN38333.1"/>
    <property type="molecule type" value="Genomic_DNA"/>
</dbReference>
<keyword evidence="1" id="KW-1133">Transmembrane helix</keyword>
<dbReference type="RefSeq" id="WP_176236591.1">
    <property type="nucleotide sequence ID" value="NZ_FWFU01000002.1"/>
</dbReference>
<keyword evidence="1" id="KW-0812">Transmembrane</keyword>
<keyword evidence="1" id="KW-0472">Membrane</keyword>
<protein>
    <submittedName>
        <fullName evidence="2">Uncharacterized protein</fullName>
    </submittedName>
</protein>
<proteinExistence type="predicted"/>
<keyword evidence="3" id="KW-1185">Reference proteome</keyword>
<gene>
    <name evidence="2" type="ORF">ROH8110_02016</name>
</gene>
<accession>A0A1X6Z4A0</accession>
<name>A0A1X6Z4A0_9RHOB</name>
<evidence type="ECO:0000256" key="1">
    <source>
        <dbReference type="SAM" id="Phobius"/>
    </source>
</evidence>